<dbReference type="AlphaFoldDB" id="A0AAD9LVN9"/>
<proteinExistence type="predicted"/>
<reference evidence="1" key="1">
    <citation type="submission" date="2023-08" db="EMBL/GenBank/DDBJ databases">
        <title>Reference Genome Resource for the Citrus Pathogen Phytophthora citrophthora.</title>
        <authorList>
            <person name="Moller H."/>
            <person name="Coetzee B."/>
            <person name="Rose L.J."/>
            <person name="Van Niekerk J.M."/>
        </authorList>
    </citation>
    <scope>NUCLEOTIDE SEQUENCE</scope>
    <source>
        <strain evidence="1">STE-U-9442</strain>
    </source>
</reference>
<organism evidence="1 2">
    <name type="scientific">Phytophthora citrophthora</name>
    <dbReference type="NCBI Taxonomy" id="4793"/>
    <lineage>
        <taxon>Eukaryota</taxon>
        <taxon>Sar</taxon>
        <taxon>Stramenopiles</taxon>
        <taxon>Oomycota</taxon>
        <taxon>Peronosporomycetes</taxon>
        <taxon>Peronosporales</taxon>
        <taxon>Peronosporaceae</taxon>
        <taxon>Phytophthora</taxon>
    </lineage>
</organism>
<name>A0AAD9LVN9_9STRA</name>
<dbReference type="Proteomes" id="UP001259832">
    <property type="component" value="Unassembled WGS sequence"/>
</dbReference>
<gene>
    <name evidence="1" type="ORF">P3T76_000746</name>
</gene>
<sequence length="117" mass="12867">MGNSNSADLDVQLQSPSSSIRALDDSWIAKVPTCLHIKASFGGIDATVTDTATNDALFYKYKDKFLSSRSFLKGPADQTLITIKSPALSSKFHIFLGDQTEHEQFMLRDVSGTFTRC</sequence>
<protein>
    <submittedName>
        <fullName evidence="1">Uncharacterized protein</fullName>
    </submittedName>
</protein>
<dbReference type="EMBL" id="JASMQC010000001">
    <property type="protein sequence ID" value="KAK1948457.1"/>
    <property type="molecule type" value="Genomic_DNA"/>
</dbReference>
<keyword evidence="2" id="KW-1185">Reference proteome</keyword>
<evidence type="ECO:0000313" key="2">
    <source>
        <dbReference type="Proteomes" id="UP001259832"/>
    </source>
</evidence>
<accession>A0AAD9LVN9</accession>
<comment type="caution">
    <text evidence="1">The sequence shown here is derived from an EMBL/GenBank/DDBJ whole genome shotgun (WGS) entry which is preliminary data.</text>
</comment>
<evidence type="ECO:0000313" key="1">
    <source>
        <dbReference type="EMBL" id="KAK1948457.1"/>
    </source>
</evidence>